<dbReference type="PANTHER" id="PTHR42877">
    <property type="entry name" value="L-ORNITHINE N(5)-MONOOXYGENASE-RELATED"/>
    <property type="match status" value="1"/>
</dbReference>
<sequence length="578" mass="64607">MPSADFKAPASIGSNGPGPHPAATAAGPVELPEWRVPTETGYVVGSNLVGVQNSQVSPFKIIVIGAGAAGIDFLHHSVEAFSDLNVSVRCFDKNPDVGGTCGSQEIWEYMKGIVMDEKLDRSITLSTEVVKAVWNESTSTWTVSLASTDGSRQWEEECNVFLNGTGFVNAWKWPDIEGYDIKGKRVAVIGSGSSGVQTVATLYDEVSKLYTWVRSPTWITAGFAQKYAGKNGANFEYTQEQKEQWRQDPEQYRQYRKLIEDEVNQRFKVILRNTAESQEANEFSYKEMTTKPGNDPRLVEKIVPKNFNVGCRRPTPGNGYLEALAGEKTTTFTETIHSITPNGFRDQAGNEYEVDVIICATGFDTSYRPRFPVIGLNGTVLTDRWSKLPESYIGVAAPQMPNYFMFTGPFTPVAQGAILPIITHMSNYFIQVVRKMCQQHIRRISPKESVIAEFMEHCRAYLPRTCWADPCPSWFKQKQGKPDGPLVMWPGSRLAFFEAVKAPNWEDYDIAYWSQNRFGFLGNGFARWEFTADSGTTPYLDGDFVQAVPRKQVQEMIKQEQEAKGLIKNGVKANGNKL</sequence>
<evidence type="ECO:0000256" key="1">
    <source>
        <dbReference type="ARBA" id="ARBA00010139"/>
    </source>
</evidence>
<comment type="similarity">
    <text evidence="1">Belongs to the FAD-binding monooxygenase family.</text>
</comment>
<dbReference type="PANTHER" id="PTHR42877:SF7">
    <property type="entry name" value="FLAVIN-BINDING MONOOXYGENASE-RELATED"/>
    <property type="match status" value="1"/>
</dbReference>
<proteinExistence type="inferred from homology"/>
<gene>
    <name evidence="3" type="ORF">CLO192961_LOCUS321613</name>
</gene>
<accession>A0ABY6ULP1</accession>
<dbReference type="Gene3D" id="3.50.50.60">
    <property type="entry name" value="FAD/NAD(P)-binding domain"/>
    <property type="match status" value="3"/>
</dbReference>
<keyword evidence="4" id="KW-1185">Reference proteome</keyword>
<reference evidence="3 4" key="1">
    <citation type="submission" date="2019-06" db="EMBL/GenBank/DDBJ databases">
        <authorList>
            <person name="Broberg M."/>
        </authorList>
    </citation>
    <scope>NUCLEOTIDE SEQUENCE [LARGE SCALE GENOMIC DNA]</scope>
</reference>
<organism evidence="3 4">
    <name type="scientific">Bionectria ochroleuca</name>
    <name type="common">Gliocladium roseum</name>
    <dbReference type="NCBI Taxonomy" id="29856"/>
    <lineage>
        <taxon>Eukaryota</taxon>
        <taxon>Fungi</taxon>
        <taxon>Dikarya</taxon>
        <taxon>Ascomycota</taxon>
        <taxon>Pezizomycotina</taxon>
        <taxon>Sordariomycetes</taxon>
        <taxon>Hypocreomycetidae</taxon>
        <taxon>Hypocreales</taxon>
        <taxon>Bionectriaceae</taxon>
        <taxon>Clonostachys</taxon>
    </lineage>
</organism>
<feature type="region of interest" description="Disordered" evidence="2">
    <location>
        <begin position="1"/>
        <end position="26"/>
    </location>
</feature>
<dbReference type="InterPro" id="IPR051209">
    <property type="entry name" value="FAD-bind_Monooxygenase_sf"/>
</dbReference>
<evidence type="ECO:0000313" key="3">
    <source>
        <dbReference type="EMBL" id="VUC32182.1"/>
    </source>
</evidence>
<evidence type="ECO:0000313" key="4">
    <source>
        <dbReference type="Proteomes" id="UP000766486"/>
    </source>
</evidence>
<evidence type="ECO:0000256" key="2">
    <source>
        <dbReference type="SAM" id="MobiDB-lite"/>
    </source>
</evidence>
<dbReference type="Proteomes" id="UP000766486">
    <property type="component" value="Unassembled WGS sequence"/>
</dbReference>
<protein>
    <recommendedName>
        <fullName evidence="5">FAD/NAD(P)-binding domain-containing protein</fullName>
    </recommendedName>
</protein>
<dbReference type="InterPro" id="IPR036188">
    <property type="entry name" value="FAD/NAD-bd_sf"/>
</dbReference>
<dbReference type="SUPFAM" id="SSF51905">
    <property type="entry name" value="FAD/NAD(P)-binding domain"/>
    <property type="match status" value="3"/>
</dbReference>
<name>A0ABY6ULP1_BIOOC</name>
<comment type="caution">
    <text evidence="3">The sequence shown here is derived from an EMBL/GenBank/DDBJ whole genome shotgun (WGS) entry which is preliminary data.</text>
</comment>
<evidence type="ECO:0008006" key="5">
    <source>
        <dbReference type="Google" id="ProtNLM"/>
    </source>
</evidence>
<dbReference type="EMBL" id="CABFNS010000845">
    <property type="protein sequence ID" value="VUC32182.1"/>
    <property type="molecule type" value="Genomic_DNA"/>
</dbReference>